<proteinExistence type="predicted"/>
<reference evidence="1" key="1">
    <citation type="submission" date="2022-07" db="EMBL/GenBank/DDBJ databases">
        <title>Isolation, identification, and degradation of a PFOSA degrading strain from sewage treatment plant.</title>
        <authorList>
            <person name="Zhang L."/>
            <person name="Huo Y."/>
        </authorList>
    </citation>
    <scope>NUCLEOTIDE SEQUENCE</scope>
    <source>
        <strain evidence="1">C1</strain>
    </source>
</reference>
<accession>A0ABY5ISP6</accession>
<dbReference type="EMBL" id="CP101751">
    <property type="protein sequence ID" value="UUC45172.1"/>
    <property type="molecule type" value="Genomic_DNA"/>
</dbReference>
<keyword evidence="2" id="KW-1185">Reference proteome</keyword>
<dbReference type="InterPro" id="IPR043749">
    <property type="entry name" value="DUF5694"/>
</dbReference>
<dbReference type="Proteomes" id="UP001059844">
    <property type="component" value="Chromosome"/>
</dbReference>
<dbReference type="RefSeq" id="WP_256550863.1">
    <property type="nucleotide sequence ID" value="NZ_CP101751.1"/>
</dbReference>
<evidence type="ECO:0000313" key="1">
    <source>
        <dbReference type="EMBL" id="UUC45172.1"/>
    </source>
</evidence>
<evidence type="ECO:0000313" key="2">
    <source>
        <dbReference type="Proteomes" id="UP001059844"/>
    </source>
</evidence>
<gene>
    <name evidence="1" type="ORF">NOX80_16295</name>
</gene>
<dbReference type="Pfam" id="PF18950">
    <property type="entry name" value="DUF5694"/>
    <property type="match status" value="1"/>
</dbReference>
<organism evidence="1 2">
    <name type="scientific">Flavobacterium cerinum</name>
    <dbReference type="NCBI Taxonomy" id="2502784"/>
    <lineage>
        <taxon>Bacteria</taxon>
        <taxon>Pseudomonadati</taxon>
        <taxon>Bacteroidota</taxon>
        <taxon>Flavobacteriia</taxon>
        <taxon>Flavobacteriales</taxon>
        <taxon>Flavobacteriaceae</taxon>
        <taxon>Flavobacterium</taxon>
    </lineage>
</organism>
<protein>
    <submittedName>
        <fullName evidence="1">DUF5694 domain-containing protein</fullName>
    </submittedName>
</protein>
<name>A0ABY5ISP6_9FLAO</name>
<sequence length="276" mass="32794">MKTFWAICFILISFFGFSQEKINVLLIGTYHFNNPGHDAVKMKERNILTPESQKELEQLTDLIKKKFNPDKVFVENVYAKREGLNDMYQKYLKNEKMYNPDTLKNDFRKRFYSENEMFQLGFRLAKKAKNKAIYSIDDRLEFRYDKVMKRVKEDEKLNKKFEALLSESGKNMNECMTQPNLKEVLICLNNEEQAKRNKGFYINFVNALDPEERFGSTLVADWYKRNLTMYSYFQNQVADTDKNVVILVGVGHSSMLKDFILHDARFNLIEFKDLYN</sequence>